<dbReference type="InterPro" id="IPR022385">
    <property type="entry name" value="Rhs_assc_core"/>
</dbReference>
<comment type="caution">
    <text evidence="3">The sequence shown here is derived from an EMBL/GenBank/DDBJ whole genome shotgun (WGS) entry which is preliminary data.</text>
</comment>
<sequence>MPVTEVPLLPGGPVPPETMSGKTAADFGVLGERGGSRFDEKRSVAVERTQYAEKYRNPDGTTTVRQSKVPLNVQDGQGKWQPIGIGLGKAADGRLTAPRHPLSPSFGADAADPSLLQVGVGDKRVTLSMDGATKKPARTGEAGALSYEGVARDTDLRYNVTRGSVKESIVLHKPGATSWAFRLRTDGVTPVLVGDGLEYRDAAGKTVMVMPPIEAWDSAGNGETAPAMTGGRYRLARDAQGWVLTVEMSREWLHAKDRVYPVFVDPTVVYPDVDQLAYRSDGYTCSWCGMRIGNSQAQGDTYNRSVFRLDFPSLMGANVVGAKLSVYRVPGIVGSIKSWNADAWVADRLEFNGFGRQLAGGVVGEGGDLTGQGLTDWLRELVRNNVSSAWVMLTGEEKAGTWTYKHLDADLFIDYGSAPPATTLVAPADNSVLTKTAPTLQVSPVTDPDGEPVKYCFRVATGADANSGIVVESGCIATPTWTVPDRVLRDGTAYTWQAWTLSNFTTTKPSWIGHFRVDQRIGDDGPAPSDTVGAVETNLANGNVTVEAKSPSFPAVGGEAGLTFRYNSQQASPRGLTAEYFNDVNHNRAVDDNVQPSLVRLEPSVNIDYGLESPLAPALPPDFWIARWTGYFSAPETGTYQFAGLHDDSLNVWVNNQHVYRGDEWNPSNVNWTSEHAIGSVALTKGQRIPIKAELAETNGPGSVKLFVRTTNESIVPPQLVRPEWLFTEDVPTLSEGWTLSADLDGGGAGYVSAQQADQTVVLTDASGAKHTWTKKSTGGYAPPEGEDGTLAIDGSGKTTVHDGDVFVFGVDGKIESQTAPVDDLKPASLQYVYDSSPRRLREIKDPVSNRVIRLHYNRSGDDCYTGQTVPPGADATAPAQMLCRIAYWDGRQSVLWYRAGNLARIVDPGEEVTDFGYTSEGVLQRVRDPLLNDWIAADLANRDLPALATEIAYIDHDGRKKASTVTQPPPAVGQPRPAHAYRYVTATETQMDLAGLSPAAGFARKVTFDEAYRTLTDTDATQRTSRSEWNVKDQQVATIDAAGRKSTTIYDHADRVTATYGPAPETCFTGLLPKPECDVTVPRTHTAYDEGINGLAVAFYDNDMLTGAPKVHSTGLGEPDGKFVKNWAMSAPVTGIPADHFSLRATGEIVFPQAGDYTLRVFANDGVRVWVDDRLVVDGWRTGPAVWTQGTVRSDAADSIKRIRLDYYEFDNNAQLELHWTKPGGVQEAVPGSQLRPRYGLTTSTHTPDTNGVPDQRTATRYTDGVDAAHGLATSTSTDPTGLNLTQRTQYEVPGFKRRTAKTLPTGARVTYSYYAEGETRANPCVAGSPAVSQGGGAKLTTLTTPASGAARVDEQIYDTSGRVVAKSTSGDWSCTKYDPRGRVTEQTVPASATSAARTVTYNYKVGGDPLTSSVSDPAGTVTTVVDLLGRTVSYTDVHGTRTETTYDHPGRAVSEKLTPPNSSDAPQISTPTYDNAGRLLSTKLDNTVLATVTYDAAGELATVTYSNGSSLAATGKDTAGRTTSVTWKTSDGREVVSAVGRSRSGTIVDESLAGVDVRPNAPNYVYDAVGRLTEAWVAGHHYTYDFTSAAPTGCPTGTQSNAGANTNRVRLLNQTTVGTAETGYCYDAADRILATTGANAVTGIKYNSHGATTEYTSGGAVTTLAWDGADRNTSARTTGPDPAVVSYTRDATDRIIRRQATQGDQTADVLYGYTGGGDSADLAFGSDKRLLTRSISLPGGVLYTTKSGGTASWDHPTVRGDICLSTDTAGKQVGDLRTYTPFGEPLKADGSIDPDNVPDNQPGQFDHGWLGQHQRPYEHAGSLSLVQMGARPYSPLLGRFLSLDPVEGGSANDYDYTAANPINNTDLDGRCLWGFCDWAERKLSSARNWVNRNVIQPAWNWTKRNWRTIATVGVGIAGAAGAIACGVSVVCGVVVGGTAAFAGYSAQNAGTSNWNWGSAFRTAAMGAATGGVGPARARIGANQAKPTQHGLRVNGRVQYRKPWFYRGNHWSAQNRGLKRWFWWRR</sequence>
<dbReference type="PROSITE" id="PS51820">
    <property type="entry name" value="PA14"/>
    <property type="match status" value="2"/>
</dbReference>
<gene>
    <name evidence="3" type="ORF">JOF56_005843</name>
</gene>
<feature type="compositionally biased region" description="Basic and acidic residues" evidence="1">
    <location>
        <begin position="1442"/>
        <end position="1456"/>
    </location>
</feature>
<protein>
    <submittedName>
        <fullName evidence="3">RHS repeat-associated protein</fullName>
    </submittedName>
</protein>
<feature type="domain" description="PA14" evidence="2">
    <location>
        <begin position="1091"/>
        <end position="1235"/>
    </location>
</feature>
<dbReference type="NCBIfam" id="TIGR01643">
    <property type="entry name" value="YD_repeat_2x"/>
    <property type="match status" value="1"/>
</dbReference>
<dbReference type="Proteomes" id="UP001519332">
    <property type="component" value="Unassembled WGS sequence"/>
</dbReference>
<dbReference type="PANTHER" id="PTHR32305">
    <property type="match status" value="1"/>
</dbReference>
<evidence type="ECO:0000313" key="4">
    <source>
        <dbReference type="Proteomes" id="UP001519332"/>
    </source>
</evidence>
<dbReference type="InterPro" id="IPR037524">
    <property type="entry name" value="PA14/GLEYA"/>
</dbReference>
<dbReference type="InterPro" id="IPR006530">
    <property type="entry name" value="YD"/>
</dbReference>
<evidence type="ECO:0000256" key="1">
    <source>
        <dbReference type="SAM" id="MobiDB-lite"/>
    </source>
</evidence>
<dbReference type="EMBL" id="JAGINW010000001">
    <property type="protein sequence ID" value="MBP2325458.1"/>
    <property type="molecule type" value="Genomic_DNA"/>
</dbReference>
<reference evidence="3 4" key="1">
    <citation type="submission" date="2021-03" db="EMBL/GenBank/DDBJ databases">
        <title>Sequencing the genomes of 1000 actinobacteria strains.</title>
        <authorList>
            <person name="Klenk H.-P."/>
        </authorList>
    </citation>
    <scope>NUCLEOTIDE SEQUENCE [LARGE SCALE GENOMIC DNA]</scope>
    <source>
        <strain evidence="3 4">DSM 46670</strain>
    </source>
</reference>
<dbReference type="SUPFAM" id="SSF56988">
    <property type="entry name" value="Anthrax protective antigen"/>
    <property type="match status" value="2"/>
</dbReference>
<evidence type="ECO:0000313" key="3">
    <source>
        <dbReference type="EMBL" id="MBP2325458.1"/>
    </source>
</evidence>
<dbReference type="NCBIfam" id="TIGR03696">
    <property type="entry name" value="Rhs_assc_core"/>
    <property type="match status" value="1"/>
</dbReference>
<accession>A0ABS4TM20</accession>
<evidence type="ECO:0000259" key="2">
    <source>
        <dbReference type="PROSITE" id="PS51820"/>
    </source>
</evidence>
<name>A0ABS4TM20_9PSEU</name>
<feature type="domain" description="PA14" evidence="2">
    <location>
        <begin position="571"/>
        <end position="725"/>
    </location>
</feature>
<organism evidence="3 4">
    <name type="scientific">Kibdelosporangium banguiense</name>
    <dbReference type="NCBI Taxonomy" id="1365924"/>
    <lineage>
        <taxon>Bacteria</taxon>
        <taxon>Bacillati</taxon>
        <taxon>Actinomycetota</taxon>
        <taxon>Actinomycetes</taxon>
        <taxon>Pseudonocardiales</taxon>
        <taxon>Pseudonocardiaceae</taxon>
        <taxon>Kibdelosporangium</taxon>
    </lineage>
</organism>
<dbReference type="SMART" id="SM00758">
    <property type="entry name" value="PA14"/>
    <property type="match status" value="2"/>
</dbReference>
<dbReference type="InterPro" id="IPR011658">
    <property type="entry name" value="PA14_dom"/>
</dbReference>
<keyword evidence="4" id="KW-1185">Reference proteome</keyword>
<dbReference type="Gene3D" id="3.90.182.10">
    <property type="entry name" value="Toxin - Anthrax Protective Antigen,domain 1"/>
    <property type="match status" value="2"/>
</dbReference>
<feature type="region of interest" description="Disordered" evidence="1">
    <location>
        <begin position="1"/>
        <end position="22"/>
    </location>
</feature>
<proteinExistence type="predicted"/>
<dbReference type="PANTHER" id="PTHR32305:SF15">
    <property type="entry name" value="PROTEIN RHSA-RELATED"/>
    <property type="match status" value="1"/>
</dbReference>
<feature type="region of interest" description="Disordered" evidence="1">
    <location>
        <begin position="1442"/>
        <end position="1476"/>
    </location>
</feature>
<dbReference type="InterPro" id="IPR050708">
    <property type="entry name" value="T6SS_VgrG/RHS"/>
</dbReference>
<dbReference type="Pfam" id="PF07691">
    <property type="entry name" value="PA14"/>
    <property type="match status" value="2"/>
</dbReference>
<dbReference type="Gene3D" id="2.180.10.10">
    <property type="entry name" value="RHS repeat-associated core"/>
    <property type="match status" value="1"/>
</dbReference>
<feature type="compositionally biased region" description="Polar residues" evidence="1">
    <location>
        <begin position="1461"/>
        <end position="1475"/>
    </location>
</feature>
<dbReference type="RefSeq" id="WP_209642654.1">
    <property type="nucleotide sequence ID" value="NZ_JAGINW010000001.1"/>
</dbReference>